<dbReference type="RefSeq" id="XP_035324623.1">
    <property type="nucleotide sequence ID" value="XM_035463199.1"/>
</dbReference>
<dbReference type="Gene3D" id="2.60.120.200">
    <property type="match status" value="1"/>
</dbReference>
<feature type="domain" description="GH16" evidence="2">
    <location>
        <begin position="14"/>
        <end position="281"/>
    </location>
</feature>
<evidence type="ECO:0000256" key="1">
    <source>
        <dbReference type="SAM" id="SignalP"/>
    </source>
</evidence>
<dbReference type="GO" id="GO:0005975">
    <property type="term" value="P:carbohydrate metabolic process"/>
    <property type="evidence" value="ECO:0007669"/>
    <property type="project" value="InterPro"/>
</dbReference>
<accession>A0A9P5D6V3</accession>
<dbReference type="Pfam" id="PF26113">
    <property type="entry name" value="GH16_XgeA"/>
    <property type="match status" value="1"/>
</dbReference>
<dbReference type="AlphaFoldDB" id="A0A9P5D6V3"/>
<proteinExistence type="predicted"/>
<reference evidence="3" key="1">
    <citation type="submission" date="2020-03" db="EMBL/GenBank/DDBJ databases">
        <title>Site-based positive gene gene selection in Geosmithia morbida across the United States reveals a broad range of putative effectors and factors for local host and environmental adapation.</title>
        <authorList>
            <person name="Onufrak A."/>
            <person name="Murdoch R.W."/>
            <person name="Gazis R."/>
            <person name="Huff M."/>
            <person name="Staton M."/>
            <person name="Klingeman W."/>
            <person name="Hadziabdic D."/>
        </authorList>
    </citation>
    <scope>NUCLEOTIDE SEQUENCE</scope>
    <source>
        <strain evidence="3">1262</strain>
    </source>
</reference>
<evidence type="ECO:0000313" key="3">
    <source>
        <dbReference type="EMBL" id="KAF4125971.1"/>
    </source>
</evidence>
<name>A0A9P5D6V3_9HYPO</name>
<feature type="chain" id="PRO_5040345111" evidence="1">
    <location>
        <begin position="20"/>
        <end position="281"/>
    </location>
</feature>
<keyword evidence="1" id="KW-0732">Signal</keyword>
<dbReference type="PROSITE" id="PS51762">
    <property type="entry name" value="GH16_2"/>
    <property type="match status" value="1"/>
</dbReference>
<dbReference type="GeneID" id="55967447"/>
<dbReference type="InterPro" id="IPR013320">
    <property type="entry name" value="ConA-like_dom_sf"/>
</dbReference>
<evidence type="ECO:0000313" key="4">
    <source>
        <dbReference type="Proteomes" id="UP000749293"/>
    </source>
</evidence>
<dbReference type="InterPro" id="IPR050546">
    <property type="entry name" value="Glycosyl_Hydrlase_16"/>
</dbReference>
<dbReference type="OrthoDB" id="192832at2759"/>
<dbReference type="Proteomes" id="UP000749293">
    <property type="component" value="Unassembled WGS sequence"/>
</dbReference>
<dbReference type="EMBL" id="JAANYQ010000002">
    <property type="protein sequence ID" value="KAF4125971.1"/>
    <property type="molecule type" value="Genomic_DNA"/>
</dbReference>
<protein>
    <submittedName>
        <fullName evidence="3">Glycosyl hydrolases family 16</fullName>
    </submittedName>
</protein>
<dbReference type="PANTHER" id="PTHR10963:SF60">
    <property type="entry name" value="GRAM-NEGATIVE BACTERIA-BINDING PROTEIN 1-RELATED"/>
    <property type="match status" value="1"/>
</dbReference>
<evidence type="ECO:0000259" key="2">
    <source>
        <dbReference type="PROSITE" id="PS51762"/>
    </source>
</evidence>
<dbReference type="GO" id="GO:0004553">
    <property type="term" value="F:hydrolase activity, hydrolyzing O-glycosyl compounds"/>
    <property type="evidence" value="ECO:0007669"/>
    <property type="project" value="InterPro"/>
</dbReference>
<feature type="signal peptide" evidence="1">
    <location>
        <begin position="1"/>
        <end position="19"/>
    </location>
</feature>
<dbReference type="InterPro" id="IPR000757">
    <property type="entry name" value="Beta-glucanase-like"/>
</dbReference>
<sequence>MRASTFYSAVLAAAPVALAVRPPTIQGMNLTWSDSFNGDAGSGVNTKAWSYVTVMSVNDELQTYSDSSSNVQLSGGETLQIVPWKKDDGSWTSGRLEAVDSFTPAPGKKMRWQAGLRMGDGSARQGMWPAFWLLGDAVRSGTEWPLCGELDIFEQVNGVMTGYGSVHCGSDSWFCTQPDGVQQPVAIPNNDWHQWALEVDRSSGYWMTESITWYLDGNPYQTILGAEVADEGTWGTLAHSPYYMILNVAVGGTWPGDPDASTQSGYENMMEVLYTAVYEST</sequence>
<keyword evidence="3" id="KW-0378">Hydrolase</keyword>
<dbReference type="SUPFAM" id="SSF49899">
    <property type="entry name" value="Concanavalin A-like lectins/glucanases"/>
    <property type="match status" value="1"/>
</dbReference>
<organism evidence="3 4">
    <name type="scientific">Geosmithia morbida</name>
    <dbReference type="NCBI Taxonomy" id="1094350"/>
    <lineage>
        <taxon>Eukaryota</taxon>
        <taxon>Fungi</taxon>
        <taxon>Dikarya</taxon>
        <taxon>Ascomycota</taxon>
        <taxon>Pezizomycotina</taxon>
        <taxon>Sordariomycetes</taxon>
        <taxon>Hypocreomycetidae</taxon>
        <taxon>Hypocreales</taxon>
        <taxon>Bionectriaceae</taxon>
        <taxon>Geosmithia</taxon>
    </lineage>
</organism>
<keyword evidence="4" id="KW-1185">Reference proteome</keyword>
<gene>
    <name evidence="3" type="ORF">GMORB2_1217</name>
</gene>
<comment type="caution">
    <text evidence="3">The sequence shown here is derived from an EMBL/GenBank/DDBJ whole genome shotgun (WGS) entry which is preliminary data.</text>
</comment>
<dbReference type="PANTHER" id="PTHR10963">
    <property type="entry name" value="GLYCOSYL HYDROLASE-RELATED"/>
    <property type="match status" value="1"/>
</dbReference>